<organism evidence="1 2">
    <name type="scientific">Aeromonas phage 2L372D</name>
    <dbReference type="NCBI Taxonomy" id="2588097"/>
    <lineage>
        <taxon>Viruses</taxon>
        <taxon>Duplodnaviria</taxon>
        <taxon>Heunggongvirae</taxon>
        <taxon>Uroviricota</taxon>
        <taxon>Caudoviricetes</taxon>
        <taxon>Plateaulakevirus</taxon>
        <taxon>Plateaulakevirus pv2L372D</taxon>
    </lineage>
</organism>
<evidence type="ECO:0000313" key="2">
    <source>
        <dbReference type="Proteomes" id="UP000316128"/>
    </source>
</evidence>
<name>A0A4Y5TZ74_9CAUD</name>
<sequence>MNNDLSIVVGDGSLQGWTKQDFIDEVKQQREIVCNPNTKSDERIEAITNACKLVLMCSDRKFRETVLRNMIEEMKMRDEMLLRIEFNKLYK</sequence>
<proteinExistence type="predicted"/>
<protein>
    <submittedName>
        <fullName evidence="1">Uncharacterized protein</fullName>
    </submittedName>
</protein>
<evidence type="ECO:0000313" key="1">
    <source>
        <dbReference type="EMBL" id="QDB73956.1"/>
    </source>
</evidence>
<reference evidence="1 2" key="1">
    <citation type="submission" date="2019-04" db="EMBL/GenBank/DDBJ databases">
        <title>Nine Novel Phages from a Plateau Lake in Southwest China Provide Insights into Aeromonas Phage Diversity.</title>
        <authorList>
            <person name="Xiao W."/>
            <person name="Bai M."/>
            <person name="Wang Y."/>
            <person name="Cui X."/>
        </authorList>
    </citation>
    <scope>NUCLEOTIDE SEQUENCE [LARGE SCALE GENOMIC DNA]</scope>
</reference>
<dbReference type="EMBL" id="MK804893">
    <property type="protein sequence ID" value="QDB73956.1"/>
    <property type="molecule type" value="Genomic_DNA"/>
</dbReference>
<gene>
    <name evidence="1" type="ORF">2L372D_042</name>
</gene>
<accession>A0A4Y5TZ74</accession>
<keyword evidence="2" id="KW-1185">Reference proteome</keyword>
<dbReference type="Proteomes" id="UP000316128">
    <property type="component" value="Segment"/>
</dbReference>